<evidence type="ECO:0000256" key="9">
    <source>
        <dbReference type="ARBA" id="ARBA00023242"/>
    </source>
</evidence>
<keyword evidence="6 12" id="KW-0175">Coiled coil</keyword>
<feature type="domain" description="FACT complex subunit SPT16 middle" evidence="15">
    <location>
        <begin position="547"/>
        <end position="697"/>
    </location>
</feature>
<accession>A0A8T9C9F8</accession>
<evidence type="ECO:0000313" key="18">
    <source>
        <dbReference type="Proteomes" id="UP000469558"/>
    </source>
</evidence>
<dbReference type="InterPro" id="IPR000994">
    <property type="entry name" value="Pept_M24"/>
</dbReference>
<reference evidence="17 18" key="1">
    <citation type="submission" date="2018-05" db="EMBL/GenBank/DDBJ databases">
        <title>Genome sequencing and assembly of the regulated plant pathogen Lachnellula willkommii and related sister species for the development of diagnostic species identification markers.</title>
        <authorList>
            <person name="Giroux E."/>
            <person name="Bilodeau G."/>
        </authorList>
    </citation>
    <scope>NUCLEOTIDE SEQUENCE [LARGE SCALE GENOMIC DNA]</scope>
    <source>
        <strain evidence="17 18">CBS 268.59</strain>
    </source>
</reference>
<proteinExistence type="inferred from homology"/>
<dbReference type="PANTHER" id="PTHR13980:SF15">
    <property type="entry name" value="FACT COMPLEX SUBUNIT SPT16"/>
    <property type="match status" value="1"/>
</dbReference>
<dbReference type="SMART" id="SM01286">
    <property type="entry name" value="SPT16"/>
    <property type="match status" value="1"/>
</dbReference>
<feature type="compositionally biased region" description="Acidic residues" evidence="13">
    <location>
        <begin position="943"/>
        <end position="1002"/>
    </location>
</feature>
<evidence type="ECO:0000256" key="3">
    <source>
        <dbReference type="ARBA" id="ARBA00022705"/>
    </source>
</evidence>
<dbReference type="InterPro" id="IPR011993">
    <property type="entry name" value="PH-like_dom_sf"/>
</dbReference>
<dbReference type="Proteomes" id="UP000469558">
    <property type="component" value="Unassembled WGS sequence"/>
</dbReference>
<dbReference type="FunFam" id="2.30.29.30:FF:000017">
    <property type="entry name" value="FACT complex subunit SPT16"/>
    <property type="match status" value="1"/>
</dbReference>
<dbReference type="SMART" id="SM01287">
    <property type="entry name" value="Rtt106"/>
    <property type="match status" value="1"/>
</dbReference>
<dbReference type="Gene3D" id="3.40.350.10">
    <property type="entry name" value="Creatinase/prolidase N-terminal domain"/>
    <property type="match status" value="1"/>
</dbReference>
<keyword evidence="7 11" id="KW-0804">Transcription</keyword>
<evidence type="ECO:0000256" key="8">
    <source>
        <dbReference type="ARBA" id="ARBA00023204"/>
    </source>
</evidence>
<evidence type="ECO:0000256" key="12">
    <source>
        <dbReference type="SAM" id="Coils"/>
    </source>
</evidence>
<dbReference type="FunFam" id="2.30.29.150:FF:000002">
    <property type="entry name" value="FACT complex subunit SPT16"/>
    <property type="match status" value="1"/>
</dbReference>
<keyword evidence="4 11" id="KW-0227">DNA damage</keyword>
<dbReference type="Gene3D" id="2.30.29.150">
    <property type="match status" value="1"/>
</dbReference>
<evidence type="ECO:0000256" key="4">
    <source>
        <dbReference type="ARBA" id="ARBA00022763"/>
    </source>
</evidence>
<evidence type="ECO:0000256" key="5">
    <source>
        <dbReference type="ARBA" id="ARBA00023015"/>
    </source>
</evidence>
<dbReference type="InterPro" id="IPR013719">
    <property type="entry name" value="RTT106/SPT16-like_middle_dom"/>
</dbReference>
<evidence type="ECO:0000313" key="17">
    <source>
        <dbReference type="EMBL" id="TVY82399.1"/>
    </source>
</evidence>
<dbReference type="GO" id="GO:0035101">
    <property type="term" value="C:FACT complex"/>
    <property type="evidence" value="ECO:0007669"/>
    <property type="project" value="UniProtKB-UniRule"/>
</dbReference>
<dbReference type="GO" id="GO:0034728">
    <property type="term" value="P:nucleosome organization"/>
    <property type="evidence" value="ECO:0007669"/>
    <property type="project" value="UniProtKB-ARBA"/>
</dbReference>
<feature type="domain" description="Histone chaperone RTT106/FACT complex subunit SPT16-like middle" evidence="16">
    <location>
        <begin position="821"/>
        <end position="911"/>
    </location>
</feature>
<feature type="domain" description="FACT complex subunit SPT16 N-terminal lobe" evidence="14">
    <location>
        <begin position="6"/>
        <end position="167"/>
    </location>
</feature>
<dbReference type="Pfam" id="PF14826">
    <property type="entry name" value="FACT-Spt16_Nlob"/>
    <property type="match status" value="1"/>
</dbReference>
<comment type="caution">
    <text evidence="17">The sequence shown here is derived from an EMBL/GenBank/DDBJ whole genome shotgun (WGS) entry which is preliminary data.</text>
</comment>
<dbReference type="Pfam" id="PF08644">
    <property type="entry name" value="SPT16"/>
    <property type="match status" value="1"/>
</dbReference>
<protein>
    <recommendedName>
        <fullName evidence="11">FACT complex subunit</fullName>
    </recommendedName>
</protein>
<dbReference type="GO" id="GO:0006260">
    <property type="term" value="P:DNA replication"/>
    <property type="evidence" value="ECO:0007669"/>
    <property type="project" value="UniProtKB-KW"/>
</dbReference>
<dbReference type="FunFam" id="3.90.230.10:FF:000005">
    <property type="entry name" value="FACT complex subunit spt16"/>
    <property type="match status" value="1"/>
</dbReference>
<dbReference type="Gene3D" id="2.30.29.210">
    <property type="entry name" value="FACT complex subunit Spt16p/Cdc68p"/>
    <property type="match status" value="1"/>
</dbReference>
<keyword evidence="9 11" id="KW-0539">Nucleus</keyword>
<evidence type="ECO:0000259" key="15">
    <source>
        <dbReference type="SMART" id="SM01286"/>
    </source>
</evidence>
<dbReference type="InterPro" id="IPR048969">
    <property type="entry name" value="FACT_SPT16_C"/>
</dbReference>
<evidence type="ECO:0000259" key="16">
    <source>
        <dbReference type="SMART" id="SM01287"/>
    </source>
</evidence>
<dbReference type="FunFam" id="2.30.29.210:FF:000001">
    <property type="entry name" value="FACT complex subunit spt16"/>
    <property type="match status" value="1"/>
</dbReference>
<dbReference type="Pfam" id="PF00557">
    <property type="entry name" value="Peptidase_M24"/>
    <property type="match status" value="1"/>
</dbReference>
<comment type="subunit">
    <text evidence="11">Component of the FACT complex.</text>
</comment>
<dbReference type="Gene3D" id="2.30.29.30">
    <property type="entry name" value="Pleckstrin-homology domain (PH domain)/Phosphotyrosine-binding domain (PTB)"/>
    <property type="match status" value="1"/>
</dbReference>
<dbReference type="PANTHER" id="PTHR13980">
    <property type="entry name" value="CDC68 RELATED"/>
    <property type="match status" value="1"/>
</dbReference>
<gene>
    <name evidence="17" type="primary">ctc-2</name>
    <name evidence="17" type="ORF">LSUE1_G003871</name>
</gene>
<dbReference type="InterPro" id="IPR056595">
    <property type="entry name" value="Fact-SPT16_PH"/>
</dbReference>
<sequence length="1029" mass="116589">MADIKIDKTLFQERLSHFISAWKADKRSGDALFGGASSILVLMGKTEESAQFQKNNAIHFWLLGYEFPATLFLFTLDALYIVTTAKKAKHLEPLKGGKIPLEVLVRGKDAEANEKLFVKINDSIKAAGKKLGVLPKDTSSGPFIEEWKKVYGNMSKDVEEVDITPALSGAALAVKDENELRAMRTASKACIALMNPYFVEEMSNVLDEEKKVKHSALANKIDAKLDDSKWWSTVELPSKSKMPSDFDSSQLDWTHGPIIQSGGKFDLKMTAVVDDELLHAGVIIASMGLRYKSYCSIIARTYLVDPNKSQESNYKLLLQAHSLVIKEIRDGANVKDVYAKAMALIKSKKPELEKNFVKNVGAGIGIETRDPTLILNAKSTRSLKDGMTLCVTTGFNEIENPNPQDKKSKTYSMVLSDTVRVTQEAAVIFTGDAPSDLDATSFFFKDDEEPEPTPKKAKKDSTVGAVATKNITKTKLRAERNTQNDEGAEARRREHQKELAKKKQDEGLIRFAEETGNQNGAVVKKFKRFESYKRDNQFPPRVRDLAIVMDQKNSTIVLPIMGRPVPFHIQTIKNASKSDEGDYAYLRINFLSPGQGVGRKDDQPFEDASAHFVRSLTFRSHDGDRLQDIANQIGNMKKDAAKREQEKKEMEDVVEQDKLVEIRNRRPVVMDNIFIRPAMDGKRVPGKVEIHQNGLRYQSPLNTQHRVDILFSNVKHLFFQPCQHELIVIIHVHLKDPILIGKKKTKDVQFYREATDIQFDETGNRKRKYRYGDEEEFEAEQEERRRRADLDRQFKAFAEKIAEAGKNENVDVDVPFRELGFNGVPFRSNVFCQPSTDCLVQLTEPPFMVITLEDIEIAHLERVQFGLKNFDMVFVFKDYHRAPYHINTIPVESLENVKEWLDSVNITFSEGPLNLNWPTIMKTVTSDPHQFFVDGGWSFLSNDTDEDDDDEESEESAFEMSDDELAASEQSSDEESDFASDASDDEGDASDDDDEEGEDWDELEKKAKRKDREGGLDDEEEAPKKKRKH</sequence>
<comment type="similarity">
    <text evidence="1 11">Belongs to the peptidase M24 family. SPT16 subfamily.</text>
</comment>
<dbReference type="InterPro" id="IPR013953">
    <property type="entry name" value="FACT_SPT16_M"/>
</dbReference>
<dbReference type="Pfam" id="PF08512">
    <property type="entry name" value="Rttp106-like_middle"/>
    <property type="match status" value="1"/>
</dbReference>
<evidence type="ECO:0000256" key="11">
    <source>
        <dbReference type="RuleBase" id="RU367052"/>
    </source>
</evidence>
<dbReference type="InterPro" id="IPR036005">
    <property type="entry name" value="Creatinase/aminopeptidase-like"/>
</dbReference>
<dbReference type="GO" id="GO:0006368">
    <property type="term" value="P:transcription elongation by RNA polymerase II"/>
    <property type="evidence" value="ECO:0007669"/>
    <property type="project" value="TreeGrafter"/>
</dbReference>
<dbReference type="AlphaFoldDB" id="A0A8T9C9F8"/>
<keyword evidence="5 11" id="KW-0805">Transcription regulation</keyword>
<dbReference type="GO" id="GO:0006281">
    <property type="term" value="P:DNA repair"/>
    <property type="evidence" value="ECO:0007669"/>
    <property type="project" value="UniProtKB-UniRule"/>
</dbReference>
<dbReference type="EMBL" id="QGMK01000324">
    <property type="protein sequence ID" value="TVY82399.1"/>
    <property type="molecule type" value="Genomic_DNA"/>
</dbReference>
<evidence type="ECO:0000256" key="13">
    <source>
        <dbReference type="SAM" id="MobiDB-lite"/>
    </source>
</evidence>
<dbReference type="GO" id="GO:0010468">
    <property type="term" value="P:regulation of gene expression"/>
    <property type="evidence" value="ECO:0007669"/>
    <property type="project" value="UniProtKB-ARBA"/>
</dbReference>
<name>A0A8T9C9F8_9HELO</name>
<dbReference type="InterPro" id="IPR033825">
    <property type="entry name" value="Spt16_M24"/>
</dbReference>
<evidence type="ECO:0000256" key="6">
    <source>
        <dbReference type="ARBA" id="ARBA00023054"/>
    </source>
</evidence>
<dbReference type="Gene3D" id="3.90.230.10">
    <property type="entry name" value="Creatinase/methionine aminopeptidase superfamily"/>
    <property type="match status" value="1"/>
</dbReference>
<evidence type="ECO:0000256" key="7">
    <source>
        <dbReference type="ARBA" id="ARBA00023163"/>
    </source>
</evidence>
<dbReference type="SUPFAM" id="SSF55920">
    <property type="entry name" value="Creatinase/aminopeptidase"/>
    <property type="match status" value="1"/>
</dbReference>
<dbReference type="Pfam" id="PF21091">
    <property type="entry name" value="SPT16_C"/>
    <property type="match status" value="1"/>
</dbReference>
<keyword evidence="2 11" id="KW-0158">Chromosome</keyword>
<comment type="function">
    <text evidence="10 11">Component of the FACT complex, a general chromatin factor that acts to reorganize nucleosomes. The FACT complex is involved in multiple processes that require DNA as a template such as mRNA elongation, DNA replication and DNA repair. During transcription elongation the FACT complex acts as a histone chaperone that both destabilizes and restores nucleosomal structure. It facilitates the passage of RNA polymerase II and transcription by promoting the dissociation of one histone H2A-H2B dimer from the nucleosome, then subsequently promotes the reestablishment of the nucleosome following the passage of RNA polymerase II.</text>
</comment>
<evidence type="ECO:0000256" key="2">
    <source>
        <dbReference type="ARBA" id="ARBA00022454"/>
    </source>
</evidence>
<dbReference type="FunFam" id="3.40.350.10:FF:000006">
    <property type="entry name" value="FACT complex subunit SPT16"/>
    <property type="match status" value="1"/>
</dbReference>
<dbReference type="GO" id="GO:0031491">
    <property type="term" value="F:nucleosome binding"/>
    <property type="evidence" value="ECO:0007669"/>
    <property type="project" value="TreeGrafter"/>
</dbReference>
<dbReference type="Pfam" id="PF24824">
    <property type="entry name" value="PH_SPT16"/>
    <property type="match status" value="1"/>
</dbReference>
<keyword evidence="18" id="KW-1185">Reference proteome</keyword>
<keyword evidence="8 11" id="KW-0234">DNA repair</keyword>
<dbReference type="InterPro" id="IPR029148">
    <property type="entry name" value="FACT-SPT16_Nlobe"/>
</dbReference>
<keyword evidence="3 11" id="KW-0235">DNA replication</keyword>
<feature type="region of interest" description="Disordered" evidence="13">
    <location>
        <begin position="477"/>
        <end position="503"/>
    </location>
</feature>
<feature type="coiled-coil region" evidence="12">
    <location>
        <begin position="626"/>
        <end position="656"/>
    </location>
</feature>
<dbReference type="CDD" id="cd01091">
    <property type="entry name" value="CDC68-like"/>
    <property type="match status" value="1"/>
</dbReference>
<dbReference type="InterPro" id="IPR029149">
    <property type="entry name" value="Creatin/AminoP/Spt16_N"/>
</dbReference>
<evidence type="ECO:0000256" key="10">
    <source>
        <dbReference type="ARBA" id="ARBA00025370"/>
    </source>
</evidence>
<dbReference type="OrthoDB" id="10251642at2759"/>
<evidence type="ECO:0000259" key="14">
    <source>
        <dbReference type="SMART" id="SM01285"/>
    </source>
</evidence>
<evidence type="ECO:0000256" key="1">
    <source>
        <dbReference type="ARBA" id="ARBA00010779"/>
    </source>
</evidence>
<organism evidence="17 18">
    <name type="scientific">Lachnellula suecica</name>
    <dbReference type="NCBI Taxonomy" id="602035"/>
    <lineage>
        <taxon>Eukaryota</taxon>
        <taxon>Fungi</taxon>
        <taxon>Dikarya</taxon>
        <taxon>Ascomycota</taxon>
        <taxon>Pezizomycotina</taxon>
        <taxon>Leotiomycetes</taxon>
        <taxon>Helotiales</taxon>
        <taxon>Lachnaceae</taxon>
        <taxon>Lachnellula</taxon>
    </lineage>
</organism>
<feature type="region of interest" description="Disordered" evidence="13">
    <location>
        <begin position="937"/>
        <end position="1029"/>
    </location>
</feature>
<dbReference type="InterPro" id="IPR040258">
    <property type="entry name" value="Spt16"/>
</dbReference>
<dbReference type="SMART" id="SM01285">
    <property type="entry name" value="FACT-Spt16_Nlob"/>
    <property type="match status" value="1"/>
</dbReference>
<comment type="subcellular location">
    <subcellularLocation>
        <location evidence="11">Nucleus</location>
    </subcellularLocation>
    <subcellularLocation>
        <location evidence="11">Chromosome</location>
    </subcellularLocation>
</comment>